<dbReference type="AlphaFoldDB" id="A0A7J6GB64"/>
<evidence type="ECO:0000256" key="2">
    <source>
        <dbReference type="SAM" id="Phobius"/>
    </source>
</evidence>
<keyword evidence="2" id="KW-1133">Transmembrane helix</keyword>
<keyword evidence="2" id="KW-0812">Transmembrane</keyword>
<evidence type="ECO:0000313" key="4">
    <source>
        <dbReference type="Proteomes" id="UP000583929"/>
    </source>
</evidence>
<evidence type="ECO:0000313" key="3">
    <source>
        <dbReference type="EMBL" id="KAF4380191.1"/>
    </source>
</evidence>
<accession>A0A7J6GB64</accession>
<gene>
    <name evidence="3" type="ORF">G4B88_005648</name>
</gene>
<feature type="transmembrane region" description="Helical" evidence="2">
    <location>
        <begin position="81"/>
        <end position="109"/>
    </location>
</feature>
<name>A0A7J6GB64_CANSA</name>
<evidence type="ECO:0000256" key="1">
    <source>
        <dbReference type="SAM" id="Coils"/>
    </source>
</evidence>
<keyword evidence="4" id="KW-1185">Reference proteome</keyword>
<proteinExistence type="predicted"/>
<protein>
    <submittedName>
        <fullName evidence="3">Uncharacterized protein</fullName>
    </submittedName>
</protein>
<dbReference type="EMBL" id="JAATIQ010000122">
    <property type="protein sequence ID" value="KAF4380191.1"/>
    <property type="molecule type" value="Genomic_DNA"/>
</dbReference>
<keyword evidence="1" id="KW-0175">Coiled coil</keyword>
<reference evidence="3 4" key="1">
    <citation type="journal article" date="2020" name="bioRxiv">
        <title>Sequence and annotation of 42 cannabis genomes reveals extensive copy number variation in cannabinoid synthesis and pathogen resistance genes.</title>
        <authorList>
            <person name="Mckernan K.J."/>
            <person name="Helbert Y."/>
            <person name="Kane L.T."/>
            <person name="Ebling H."/>
            <person name="Zhang L."/>
            <person name="Liu B."/>
            <person name="Eaton Z."/>
            <person name="Mclaughlin S."/>
            <person name="Kingan S."/>
            <person name="Baybayan P."/>
            <person name="Concepcion G."/>
            <person name="Jordan M."/>
            <person name="Riva A."/>
            <person name="Barbazuk W."/>
            <person name="Harkins T."/>
        </authorList>
    </citation>
    <scope>NUCLEOTIDE SEQUENCE [LARGE SCALE GENOMIC DNA]</scope>
    <source>
        <strain evidence="4">cv. Jamaican Lion 4</strain>
        <tissue evidence="3">Leaf</tissue>
    </source>
</reference>
<feature type="transmembrane region" description="Helical" evidence="2">
    <location>
        <begin position="129"/>
        <end position="154"/>
    </location>
</feature>
<sequence length="280" mass="30993">MTTVSSLFSSSVVCGLSSPVSSFVQPPVVSEFLPSKPPAVNSSLTIVLREEEFAPGKNINGSTFDTSDSAKLLVLRLHSRWVVAAGGFLTHSVPLYATSDALLIILVFIVSRNDTKCTCINSNWKVDRVVSPIAGLGVVSFLQVHVLGVLFNLFKSLEFGTQILDYSSTSNSEINQYVQPTSYYPPVAPQDQDYSLIDLLNTLEASTTRMEQNNVEFQQSTHVAPYSEKPTTVELIEMLAANFLQFQQSYHETMQSLQRNLQKLENLAESMETSMSEYEI</sequence>
<dbReference type="Gene3D" id="3.90.550.10">
    <property type="entry name" value="Spore Coat Polysaccharide Biosynthesis Protein SpsA, Chain A"/>
    <property type="match status" value="1"/>
</dbReference>
<keyword evidence="2" id="KW-0472">Membrane</keyword>
<feature type="coiled-coil region" evidence="1">
    <location>
        <begin position="247"/>
        <end position="274"/>
    </location>
</feature>
<comment type="caution">
    <text evidence="3">The sequence shown here is derived from an EMBL/GenBank/DDBJ whole genome shotgun (WGS) entry which is preliminary data.</text>
</comment>
<dbReference type="SUPFAM" id="SSF53448">
    <property type="entry name" value="Nucleotide-diphospho-sugar transferases"/>
    <property type="match status" value="1"/>
</dbReference>
<dbReference type="InterPro" id="IPR029044">
    <property type="entry name" value="Nucleotide-diphossugar_trans"/>
</dbReference>
<organism evidence="3 4">
    <name type="scientific">Cannabis sativa</name>
    <name type="common">Hemp</name>
    <name type="synonym">Marijuana</name>
    <dbReference type="NCBI Taxonomy" id="3483"/>
    <lineage>
        <taxon>Eukaryota</taxon>
        <taxon>Viridiplantae</taxon>
        <taxon>Streptophyta</taxon>
        <taxon>Embryophyta</taxon>
        <taxon>Tracheophyta</taxon>
        <taxon>Spermatophyta</taxon>
        <taxon>Magnoliopsida</taxon>
        <taxon>eudicotyledons</taxon>
        <taxon>Gunneridae</taxon>
        <taxon>Pentapetalae</taxon>
        <taxon>rosids</taxon>
        <taxon>fabids</taxon>
        <taxon>Rosales</taxon>
        <taxon>Cannabaceae</taxon>
        <taxon>Cannabis</taxon>
    </lineage>
</organism>
<dbReference type="Proteomes" id="UP000583929">
    <property type="component" value="Unassembled WGS sequence"/>
</dbReference>